<dbReference type="PANTHER" id="PTHR33498">
    <property type="entry name" value="TRANSPOSASE FOR INSERTION SEQUENCE ELEMENT IS1557"/>
    <property type="match status" value="1"/>
</dbReference>
<dbReference type="EMBL" id="JBAPLU010000005">
    <property type="protein sequence ID" value="MEI4271365.1"/>
    <property type="molecule type" value="Genomic_DNA"/>
</dbReference>
<dbReference type="Pfam" id="PF14690">
    <property type="entry name" value="Zn_ribbon_ISL3"/>
    <property type="match status" value="1"/>
</dbReference>
<dbReference type="Proteomes" id="UP001361570">
    <property type="component" value="Unassembled WGS sequence"/>
</dbReference>
<dbReference type="InterPro" id="IPR002560">
    <property type="entry name" value="Transposase_DDE"/>
</dbReference>
<evidence type="ECO:0000313" key="3">
    <source>
        <dbReference type="EMBL" id="MEI4271365.1"/>
    </source>
</evidence>
<feature type="domain" description="Transposase IS204/IS1001/IS1096/IS1165 DDE" evidence="1">
    <location>
        <begin position="182"/>
        <end position="418"/>
    </location>
</feature>
<reference evidence="3 4" key="1">
    <citation type="submission" date="2024-03" db="EMBL/GenBank/DDBJ databases">
        <title>Draft genome sequence of Klenkia sp. LSe6-5.</title>
        <authorList>
            <person name="Duangmal K."/>
            <person name="Chantavorakit T."/>
        </authorList>
    </citation>
    <scope>NUCLEOTIDE SEQUENCE [LARGE SCALE GENOMIC DNA]</scope>
    <source>
        <strain evidence="3 4">LSe6-5</strain>
    </source>
</reference>
<protein>
    <submittedName>
        <fullName evidence="3">ISL3 family transposase</fullName>
    </submittedName>
</protein>
<evidence type="ECO:0000259" key="1">
    <source>
        <dbReference type="Pfam" id="PF01610"/>
    </source>
</evidence>
<organism evidence="3 4">
    <name type="scientific">Klenkia sesuvii</name>
    <dbReference type="NCBI Taxonomy" id="3103137"/>
    <lineage>
        <taxon>Bacteria</taxon>
        <taxon>Bacillati</taxon>
        <taxon>Actinomycetota</taxon>
        <taxon>Actinomycetes</taxon>
        <taxon>Geodermatophilales</taxon>
        <taxon>Geodermatophilaceae</taxon>
        <taxon>Klenkia</taxon>
    </lineage>
</organism>
<evidence type="ECO:0000259" key="2">
    <source>
        <dbReference type="Pfam" id="PF14690"/>
    </source>
</evidence>
<dbReference type="InterPro" id="IPR047951">
    <property type="entry name" value="Transpos_ISL3"/>
</dbReference>
<dbReference type="Pfam" id="PF01610">
    <property type="entry name" value="DDE_Tnp_ISL3"/>
    <property type="match status" value="1"/>
</dbReference>
<sequence>MFEPTGSQRDAASAIFNLPDYRVLSAVDADGGVRRIEVETTAPPGCPVCGVLATRVHSVRRQRLRDLPVAGPVEVMWVKRRWFCDEYRCSRGTFSEVTDQVPAYARSTARLCQALVAAVVVSGRAASEVARAHRVSWWLVASMLGAAADLLADPDDVLVRRLGVDEHRYRSVRFFRQTDGSWRRYEPWMTTLVDADTGRVLGVVDGRDSAGVGAWLAARSQAWRDAVEVVAIDPSAAFRKALREHLPQAAVSVDAFHVVKLANDMVTAVRQRIVRDRKGRRGRGVDPAWANRRLLLRAGDTLSPRALARLKATLREDDPTDQIGAAWGVKEQLRRLLTSGSLAEAAEHRMRLGAFVLAANMPETDRLWATIDTWWDAIEVLIVTGATNARTEAANTGIKQIKRTGRGYRNPANYRARILLASAARTAA</sequence>
<dbReference type="PANTHER" id="PTHR33498:SF1">
    <property type="entry name" value="TRANSPOSASE FOR INSERTION SEQUENCE ELEMENT IS1557"/>
    <property type="match status" value="1"/>
</dbReference>
<dbReference type="NCBIfam" id="NF033550">
    <property type="entry name" value="transpos_ISL3"/>
    <property type="match status" value="1"/>
</dbReference>
<gene>
    <name evidence="3" type="ORF">TEK04_06490</name>
</gene>
<proteinExistence type="predicted"/>
<dbReference type="InterPro" id="IPR029261">
    <property type="entry name" value="Transposase_Znf"/>
</dbReference>
<name>A0ABU8DRQ6_9ACTN</name>
<keyword evidence="4" id="KW-1185">Reference proteome</keyword>
<feature type="domain" description="Transposase IS204/IS1001/IS1096/IS1165 zinc-finger" evidence="2">
    <location>
        <begin position="43"/>
        <end position="89"/>
    </location>
</feature>
<evidence type="ECO:0000313" key="4">
    <source>
        <dbReference type="Proteomes" id="UP001361570"/>
    </source>
</evidence>
<dbReference type="RefSeq" id="WP_336403508.1">
    <property type="nucleotide sequence ID" value="NZ_JBAPLU010000005.1"/>
</dbReference>
<comment type="caution">
    <text evidence="3">The sequence shown here is derived from an EMBL/GenBank/DDBJ whole genome shotgun (WGS) entry which is preliminary data.</text>
</comment>
<accession>A0ABU8DRQ6</accession>